<evidence type="ECO:0000313" key="5">
    <source>
        <dbReference type="EMBL" id="MCH6264423.1"/>
    </source>
</evidence>
<dbReference type="InterPro" id="IPR020672">
    <property type="entry name" value="Ribose5P_isomerase_typA_subgr"/>
</dbReference>
<dbReference type="Proteomes" id="UP000677265">
    <property type="component" value="Unassembled WGS sequence"/>
</dbReference>
<dbReference type="RefSeq" id="WP_213145510.1">
    <property type="nucleotide sequence ID" value="NZ_JAGYPE020000002.1"/>
</dbReference>
<dbReference type="GO" id="GO:0009052">
    <property type="term" value="P:pentose-phosphate shunt, non-oxidative branch"/>
    <property type="evidence" value="ECO:0007669"/>
    <property type="project" value="UniProtKB-UniRule"/>
</dbReference>
<dbReference type="EMBL" id="JAGYPE020000002">
    <property type="protein sequence ID" value="MCH6264423.1"/>
    <property type="molecule type" value="Genomic_DNA"/>
</dbReference>
<accession>A0A942T653</accession>
<dbReference type="Pfam" id="PF06026">
    <property type="entry name" value="Rib_5-P_isom_A"/>
    <property type="match status" value="1"/>
</dbReference>
<comment type="caution">
    <text evidence="4">The sequence shown here is derived from an EMBL/GenBank/DDBJ whole genome shotgun (WGS) entry which is preliminary data.</text>
</comment>
<protein>
    <recommendedName>
        <fullName evidence="3">Ribose-5-phosphate isomerase A</fullName>
        <ecNumber evidence="3">5.3.1.6</ecNumber>
    </recommendedName>
    <alternativeName>
        <fullName evidence="3">Phosphoriboisomerase A</fullName>
        <shortName evidence="3">PRI</shortName>
    </alternativeName>
</protein>
<sequence>MNEKKIVGELAADFIEDGMVVGLGTGSTVYFTIMKLGALVEAGLSIQGIPTSVQTAELAKKLHIPLANMDEVKKIDIAIDGADEVDSHLNLIKGGGGALVREKIVAKAAEKFIVVADPSKMVKTLGAFPLPVEVVPFGAMQTENYIRELQGETKLRLTNGKPFQTDNGNFIIDCSFPSITKPQELECILNNIPGVVDNGLFVGMADRVITIDTGHKPVLLDRGKH</sequence>
<reference evidence="4" key="1">
    <citation type="submission" date="2021-05" db="EMBL/GenBank/DDBJ databases">
        <title>Novel Bacillus species.</title>
        <authorList>
            <person name="Liu G."/>
        </authorList>
    </citation>
    <scope>NUCLEOTIDE SEQUENCE</scope>
    <source>
        <strain evidence="4 6">FJAT-50051</strain>
    </source>
</reference>
<comment type="subunit">
    <text evidence="3">Homodimer.</text>
</comment>
<evidence type="ECO:0000256" key="1">
    <source>
        <dbReference type="ARBA" id="ARBA00001713"/>
    </source>
</evidence>
<organism evidence="4">
    <name type="scientific">Neobacillus citreus</name>
    <dbReference type="NCBI Taxonomy" id="2833578"/>
    <lineage>
        <taxon>Bacteria</taxon>
        <taxon>Bacillati</taxon>
        <taxon>Bacillota</taxon>
        <taxon>Bacilli</taxon>
        <taxon>Bacillales</taxon>
        <taxon>Bacillaceae</taxon>
        <taxon>Neobacillus</taxon>
    </lineage>
</organism>
<dbReference type="Gene3D" id="3.40.50.1360">
    <property type="match status" value="1"/>
</dbReference>
<feature type="binding site" evidence="3">
    <location>
        <begin position="93"/>
        <end position="96"/>
    </location>
    <ligand>
        <name>substrate</name>
    </ligand>
</feature>
<feature type="active site" description="Proton acceptor" evidence="3">
    <location>
        <position position="102"/>
    </location>
</feature>
<dbReference type="EMBL" id="JAGYPE010000006">
    <property type="protein sequence ID" value="MBS4185671.1"/>
    <property type="molecule type" value="Genomic_DNA"/>
</dbReference>
<dbReference type="InterPro" id="IPR037171">
    <property type="entry name" value="NagB/RpiA_transferase-like"/>
</dbReference>
<dbReference type="NCBIfam" id="TIGR00021">
    <property type="entry name" value="rpiA"/>
    <property type="match status" value="1"/>
</dbReference>
<comment type="function">
    <text evidence="3">Catalyzes the reversible conversion of ribose-5-phosphate to ribulose 5-phosphate.</text>
</comment>
<dbReference type="PANTHER" id="PTHR11934:SF0">
    <property type="entry name" value="RIBOSE-5-PHOSPHATE ISOMERASE"/>
    <property type="match status" value="1"/>
</dbReference>
<keyword evidence="2 3" id="KW-0413">Isomerase</keyword>
<feature type="binding site" evidence="3">
    <location>
        <begin position="80"/>
        <end position="83"/>
    </location>
    <ligand>
        <name>substrate</name>
    </ligand>
</feature>
<comment type="similarity">
    <text evidence="3">Belongs to the ribose 5-phosphate isomerase family.</text>
</comment>
<gene>
    <name evidence="3 4" type="primary">rpiA</name>
    <name evidence="5" type="ORF">KHB02_002620</name>
    <name evidence="4" type="ORF">KHB02_30250</name>
</gene>
<evidence type="ECO:0000313" key="6">
    <source>
        <dbReference type="Proteomes" id="UP000677265"/>
    </source>
</evidence>
<dbReference type="SUPFAM" id="SSF75445">
    <property type="entry name" value="D-ribose-5-phosphate isomerase (RpiA), lid domain"/>
    <property type="match status" value="1"/>
</dbReference>
<dbReference type="SUPFAM" id="SSF100950">
    <property type="entry name" value="NagB/RpiA/CoA transferase-like"/>
    <property type="match status" value="1"/>
</dbReference>
<name>A0A942T653_9BACI</name>
<comment type="catalytic activity">
    <reaction evidence="1 3">
        <text>aldehydo-D-ribose 5-phosphate = D-ribulose 5-phosphate</text>
        <dbReference type="Rhea" id="RHEA:14657"/>
        <dbReference type="ChEBI" id="CHEBI:58121"/>
        <dbReference type="ChEBI" id="CHEBI:58273"/>
        <dbReference type="EC" id="5.3.1.6"/>
    </reaction>
</comment>
<evidence type="ECO:0000256" key="3">
    <source>
        <dbReference type="HAMAP-Rule" id="MF_00170"/>
    </source>
</evidence>
<dbReference type="GO" id="GO:0006014">
    <property type="term" value="P:D-ribose metabolic process"/>
    <property type="evidence" value="ECO:0007669"/>
    <property type="project" value="TreeGrafter"/>
</dbReference>
<dbReference type="NCBIfam" id="NF001924">
    <property type="entry name" value="PRK00702.1"/>
    <property type="match status" value="1"/>
</dbReference>
<dbReference type="PANTHER" id="PTHR11934">
    <property type="entry name" value="RIBOSE-5-PHOSPHATE ISOMERASE"/>
    <property type="match status" value="1"/>
</dbReference>
<dbReference type="CDD" id="cd01398">
    <property type="entry name" value="RPI_A"/>
    <property type="match status" value="1"/>
</dbReference>
<evidence type="ECO:0000313" key="4">
    <source>
        <dbReference type="EMBL" id="MBS4185671.1"/>
    </source>
</evidence>
<dbReference type="EC" id="5.3.1.6" evidence="3"/>
<dbReference type="AlphaFoldDB" id="A0A942T653"/>
<feature type="binding site" evidence="3">
    <location>
        <begin position="25"/>
        <end position="28"/>
    </location>
    <ligand>
        <name>substrate</name>
    </ligand>
</feature>
<dbReference type="GO" id="GO:0004751">
    <property type="term" value="F:ribose-5-phosphate isomerase activity"/>
    <property type="evidence" value="ECO:0007669"/>
    <property type="project" value="UniProtKB-UniRule"/>
</dbReference>
<dbReference type="Gene3D" id="3.30.70.260">
    <property type="match status" value="1"/>
</dbReference>
<dbReference type="FunFam" id="3.40.50.1360:FF:000001">
    <property type="entry name" value="Ribose-5-phosphate isomerase A"/>
    <property type="match status" value="1"/>
</dbReference>
<evidence type="ECO:0000256" key="2">
    <source>
        <dbReference type="ARBA" id="ARBA00023235"/>
    </source>
</evidence>
<proteinExistence type="inferred from homology"/>
<keyword evidence="6" id="KW-1185">Reference proteome</keyword>
<comment type="pathway">
    <text evidence="3">Carbohydrate degradation; pentose phosphate pathway; D-ribose 5-phosphate from D-ribulose 5-phosphate (non-oxidative stage): step 1/1.</text>
</comment>
<dbReference type="InterPro" id="IPR004788">
    <property type="entry name" value="Ribose5P_isomerase_type_A"/>
</dbReference>
<feature type="binding site" evidence="3">
    <location>
        <position position="120"/>
    </location>
    <ligand>
        <name>substrate</name>
    </ligand>
</feature>
<dbReference type="HAMAP" id="MF_00170">
    <property type="entry name" value="Rib_5P_isom_A"/>
    <property type="match status" value="1"/>
</dbReference>
<dbReference type="GO" id="GO:0005829">
    <property type="term" value="C:cytosol"/>
    <property type="evidence" value="ECO:0007669"/>
    <property type="project" value="TreeGrafter"/>
</dbReference>